<dbReference type="AlphaFoldDB" id="A0A1M3L298"/>
<evidence type="ECO:0000259" key="5">
    <source>
        <dbReference type="SMART" id="SM00903"/>
    </source>
</evidence>
<dbReference type="Pfam" id="PF01613">
    <property type="entry name" value="Flavin_Reduct"/>
    <property type="match status" value="1"/>
</dbReference>
<dbReference type="PANTHER" id="PTHR33798">
    <property type="entry name" value="FLAVOPROTEIN OXYGENASE"/>
    <property type="match status" value="1"/>
</dbReference>
<reference evidence="6 7" key="1">
    <citation type="submission" date="2016-09" db="EMBL/GenBank/DDBJ databases">
        <title>Genome-resolved meta-omics ties microbial dynamics to process performance in biotechnology for thiocyanate degradation.</title>
        <authorList>
            <person name="Kantor R.S."/>
            <person name="Huddy R.J."/>
            <person name="Iyer R."/>
            <person name="Thomas B.C."/>
            <person name="Brown C.T."/>
            <person name="Anantharaman K."/>
            <person name="Tringe S."/>
            <person name="Hettich R.L."/>
            <person name="Harrison S.T."/>
            <person name="Banfield J.F."/>
        </authorList>
    </citation>
    <scope>NUCLEOTIDE SEQUENCE [LARGE SCALE GENOMIC DNA]</scope>
    <source>
        <strain evidence="6">59-99</strain>
    </source>
</reference>
<dbReference type="GO" id="GO:0010181">
    <property type="term" value="F:FMN binding"/>
    <property type="evidence" value="ECO:0007669"/>
    <property type="project" value="InterPro"/>
</dbReference>
<accession>A0A1M3L298</accession>
<keyword evidence="3" id="KW-0288">FMN</keyword>
<dbReference type="SUPFAM" id="SSF50475">
    <property type="entry name" value="FMN-binding split barrel"/>
    <property type="match status" value="1"/>
</dbReference>
<name>A0A1M3L298_9BACT</name>
<evidence type="ECO:0000256" key="3">
    <source>
        <dbReference type="ARBA" id="ARBA00022643"/>
    </source>
</evidence>
<evidence type="ECO:0000256" key="1">
    <source>
        <dbReference type="ARBA" id="ARBA00001917"/>
    </source>
</evidence>
<evidence type="ECO:0000313" key="7">
    <source>
        <dbReference type="Proteomes" id="UP000184233"/>
    </source>
</evidence>
<dbReference type="GO" id="GO:0016646">
    <property type="term" value="F:oxidoreductase activity, acting on the CH-NH group of donors, NAD or NADP as acceptor"/>
    <property type="evidence" value="ECO:0007669"/>
    <property type="project" value="UniProtKB-ARBA"/>
</dbReference>
<dbReference type="STRING" id="1895771.BGO89_02530"/>
<protein>
    <recommendedName>
        <fullName evidence="5">Flavin reductase like domain-containing protein</fullName>
    </recommendedName>
</protein>
<gene>
    <name evidence="6" type="ORF">BGO89_02530</name>
</gene>
<dbReference type="EMBL" id="MKVH01000013">
    <property type="protein sequence ID" value="OJX59313.1"/>
    <property type="molecule type" value="Genomic_DNA"/>
</dbReference>
<dbReference type="InterPro" id="IPR002563">
    <property type="entry name" value="Flavin_Rdtase-like_dom"/>
</dbReference>
<evidence type="ECO:0000256" key="2">
    <source>
        <dbReference type="ARBA" id="ARBA00022630"/>
    </source>
</evidence>
<dbReference type="Gene3D" id="2.30.110.10">
    <property type="entry name" value="Electron Transport, Fmn-binding Protein, Chain A"/>
    <property type="match status" value="1"/>
</dbReference>
<feature type="domain" description="Flavin reductase like" evidence="5">
    <location>
        <begin position="20"/>
        <end position="178"/>
    </location>
</feature>
<comment type="similarity">
    <text evidence="4">Belongs to the flavoredoxin family.</text>
</comment>
<sequence length="310" mass="34329">MKTILPEDLPHRDRHQLLLSGVAPRPIAFVASQDREGHVNLSPFSFFNAYSSRPPIVAIGPAVSARTGVAKDTWLNILETGECTISACTYSMVESVNLASCEYPRGVDEFVKSGLTKRPSSYVTPPGVAESPFIMECRLMESIELRRDIGGNGNILLLEAICFHVSDSVMVDGRIDPRRMDLVARMGYNYYSRVSPEAVFEVHKPTWNGIGVDALPDHIRESDILTGNDLAKLAGVQVLPMLDGSFPTFTSEFTADSIDVELAAGKPEAALYVFMNSGQRHDRNARHRIAQEFLRKAMVDEAWQTLLLME</sequence>
<dbReference type="SMART" id="SM00903">
    <property type="entry name" value="Flavin_Reduct"/>
    <property type="match status" value="1"/>
</dbReference>
<evidence type="ECO:0000313" key="6">
    <source>
        <dbReference type="EMBL" id="OJX59313.1"/>
    </source>
</evidence>
<organism evidence="6 7">
    <name type="scientific">Candidatus Kapaibacterium thiocyanatum</name>
    <dbReference type="NCBI Taxonomy" id="1895771"/>
    <lineage>
        <taxon>Bacteria</taxon>
        <taxon>Pseudomonadati</taxon>
        <taxon>Candidatus Kapaibacteriota</taxon>
        <taxon>Candidatus Kapaibacteriia</taxon>
        <taxon>Candidatus Kapaibacteriales</taxon>
        <taxon>Candidatus Kapaibacteriaceae</taxon>
        <taxon>Candidatus Kapaibacterium</taxon>
    </lineage>
</organism>
<comment type="caution">
    <text evidence="6">The sequence shown here is derived from an EMBL/GenBank/DDBJ whole genome shotgun (WGS) entry which is preliminary data.</text>
</comment>
<dbReference type="PANTHER" id="PTHR33798:SF5">
    <property type="entry name" value="FLAVIN REDUCTASE LIKE DOMAIN-CONTAINING PROTEIN"/>
    <property type="match status" value="1"/>
</dbReference>
<keyword evidence="2" id="KW-0285">Flavoprotein</keyword>
<evidence type="ECO:0000256" key="4">
    <source>
        <dbReference type="ARBA" id="ARBA00038054"/>
    </source>
</evidence>
<dbReference type="Proteomes" id="UP000184233">
    <property type="component" value="Unassembled WGS sequence"/>
</dbReference>
<proteinExistence type="inferred from homology"/>
<dbReference type="InterPro" id="IPR012349">
    <property type="entry name" value="Split_barrel_FMN-bd"/>
</dbReference>
<comment type="cofactor">
    <cofactor evidence="1">
        <name>FMN</name>
        <dbReference type="ChEBI" id="CHEBI:58210"/>
    </cofactor>
</comment>